<evidence type="ECO:0000313" key="2">
    <source>
        <dbReference type="Proteomes" id="UP000466431"/>
    </source>
</evidence>
<dbReference type="RefSeq" id="WP_083002514.1">
    <property type="nucleotide sequence ID" value="NZ_AP022591.1"/>
</dbReference>
<dbReference type="EMBL" id="AP022591">
    <property type="protein sequence ID" value="BBY45926.1"/>
    <property type="molecule type" value="Genomic_DNA"/>
</dbReference>
<gene>
    <name evidence="1" type="ORF">MCEL_42210</name>
</gene>
<dbReference type="AlphaFoldDB" id="A0A1X0BV53"/>
<protein>
    <submittedName>
        <fullName evidence="1">Uncharacterized protein</fullName>
    </submittedName>
</protein>
<sequence>MVAASRAASVLLLTATVILVSCTRYVDDPRAVPGADLSAAATAEGADASQCEMTDAPLTTIPARGDNEPVMKIPQPPNWVRSTMMDSELIRFAMRNDRLTTDGFAANVVVTFESATGSQDAGLVFDNMRDALESGLGATDVRVTEGMLCALPARTFRYQMPVMGNVAPHPAVALGVVMHTNDATYAVSVTAQTMNPDDPTYQRDTEMMLTGFQLLPPSPN</sequence>
<proteinExistence type="predicted"/>
<name>A0A1X0BV53_MYCCF</name>
<dbReference type="STRING" id="1249101.BST21_11980"/>
<dbReference type="OrthoDB" id="4761628at2"/>
<dbReference type="Proteomes" id="UP000466431">
    <property type="component" value="Chromosome"/>
</dbReference>
<reference evidence="1 2" key="1">
    <citation type="journal article" date="2019" name="Emerg. Microbes Infect.">
        <title>Comprehensive subspecies identification of 175 nontuberculous mycobacteria species based on 7547 genomic profiles.</title>
        <authorList>
            <person name="Matsumoto Y."/>
            <person name="Kinjo T."/>
            <person name="Motooka D."/>
            <person name="Nabeya D."/>
            <person name="Jung N."/>
            <person name="Uechi K."/>
            <person name="Horii T."/>
            <person name="Iida T."/>
            <person name="Fujita J."/>
            <person name="Nakamura S."/>
        </authorList>
    </citation>
    <scope>NUCLEOTIDE SEQUENCE [LARGE SCALE GENOMIC DNA]</scope>
    <source>
        <strain evidence="1 2">JCM 18439</strain>
    </source>
</reference>
<accession>A0A1X0BV53</accession>
<dbReference type="KEGG" id="mcee:MCEL_42210"/>
<dbReference type="PROSITE" id="PS51257">
    <property type="entry name" value="PROKAR_LIPOPROTEIN"/>
    <property type="match status" value="1"/>
</dbReference>
<keyword evidence="2" id="KW-1185">Reference proteome</keyword>
<dbReference type="Gene3D" id="3.40.1000.10">
    <property type="entry name" value="Mog1/PsbP, alpha/beta/alpha sandwich"/>
    <property type="match status" value="1"/>
</dbReference>
<organism evidence="1 2">
    <name type="scientific">Mycolicibacterium celeriflavum</name>
    <name type="common">Mycobacterium celeriflavum</name>
    <dbReference type="NCBI Taxonomy" id="1249101"/>
    <lineage>
        <taxon>Bacteria</taxon>
        <taxon>Bacillati</taxon>
        <taxon>Actinomycetota</taxon>
        <taxon>Actinomycetes</taxon>
        <taxon>Mycobacteriales</taxon>
        <taxon>Mycobacteriaceae</taxon>
        <taxon>Mycolicibacterium</taxon>
    </lineage>
</organism>
<evidence type="ECO:0000313" key="1">
    <source>
        <dbReference type="EMBL" id="BBY45926.1"/>
    </source>
</evidence>